<proteinExistence type="predicted"/>
<comment type="caution">
    <text evidence="2">The sequence shown here is derived from an EMBL/GenBank/DDBJ whole genome shotgun (WGS) entry which is preliminary data.</text>
</comment>
<reference evidence="2" key="2">
    <citation type="submission" date="2023-06" db="EMBL/GenBank/DDBJ databases">
        <authorList>
            <person name="Ma L."/>
            <person name="Liu K.-W."/>
            <person name="Li Z."/>
            <person name="Hsiao Y.-Y."/>
            <person name="Qi Y."/>
            <person name="Fu T."/>
            <person name="Tang G."/>
            <person name="Zhang D."/>
            <person name="Sun W.-H."/>
            <person name="Liu D.-K."/>
            <person name="Li Y."/>
            <person name="Chen G.-Z."/>
            <person name="Liu X.-D."/>
            <person name="Liao X.-Y."/>
            <person name="Jiang Y.-T."/>
            <person name="Yu X."/>
            <person name="Hao Y."/>
            <person name="Huang J."/>
            <person name="Zhao X.-W."/>
            <person name="Ke S."/>
            <person name="Chen Y.-Y."/>
            <person name="Wu W.-L."/>
            <person name="Hsu J.-L."/>
            <person name="Lin Y.-F."/>
            <person name="Huang M.-D."/>
            <person name="Li C.-Y."/>
            <person name="Huang L."/>
            <person name="Wang Z.-W."/>
            <person name="Zhao X."/>
            <person name="Zhong W.-Y."/>
            <person name="Peng D.-H."/>
            <person name="Ahmad S."/>
            <person name="Lan S."/>
            <person name="Zhang J.-S."/>
            <person name="Tsai W.-C."/>
            <person name="Van De Peer Y."/>
            <person name="Liu Z.-J."/>
        </authorList>
    </citation>
    <scope>NUCLEOTIDE SEQUENCE</scope>
    <source>
        <strain evidence="2">CP</strain>
        <tissue evidence="2">Leaves</tissue>
    </source>
</reference>
<accession>A0AAV9F7W5</accession>
<dbReference type="GO" id="GO:0033925">
    <property type="term" value="F:mannosyl-glycoprotein endo-beta-N-acetylglucosaminidase activity"/>
    <property type="evidence" value="ECO:0007669"/>
    <property type="project" value="InterPro"/>
</dbReference>
<evidence type="ECO:0000259" key="1">
    <source>
        <dbReference type="Pfam" id="PF25529"/>
    </source>
</evidence>
<protein>
    <recommendedName>
        <fullName evidence="1">Cytosolic endo-beta-N-acetylglucosaminidase C-terminal domain-containing protein</fullName>
    </recommendedName>
</protein>
<organism evidence="2 3">
    <name type="scientific">Acorus calamus</name>
    <name type="common">Sweet flag</name>
    <dbReference type="NCBI Taxonomy" id="4465"/>
    <lineage>
        <taxon>Eukaryota</taxon>
        <taxon>Viridiplantae</taxon>
        <taxon>Streptophyta</taxon>
        <taxon>Embryophyta</taxon>
        <taxon>Tracheophyta</taxon>
        <taxon>Spermatophyta</taxon>
        <taxon>Magnoliopsida</taxon>
        <taxon>Liliopsida</taxon>
        <taxon>Acoraceae</taxon>
        <taxon>Acorus</taxon>
    </lineage>
</organism>
<dbReference type="InterPro" id="IPR032979">
    <property type="entry name" value="ENGase"/>
</dbReference>
<dbReference type="InterPro" id="IPR057882">
    <property type="entry name" value="ENGase_C"/>
</dbReference>
<dbReference type="Proteomes" id="UP001180020">
    <property type="component" value="Unassembled WGS sequence"/>
</dbReference>
<name>A0AAV9F7W5_ACOCL</name>
<feature type="domain" description="Cytosolic endo-beta-N-acetylglucosaminidase C-terminal" evidence="1">
    <location>
        <begin position="131"/>
        <end position="238"/>
    </location>
</feature>
<gene>
    <name evidence="2" type="ORF">QJS10_CPA03g01107</name>
</gene>
<reference evidence="2" key="1">
    <citation type="journal article" date="2023" name="Nat. Commun.">
        <title>Diploid and tetraploid genomes of Acorus and the evolution of monocots.</title>
        <authorList>
            <person name="Ma L."/>
            <person name="Liu K.W."/>
            <person name="Li Z."/>
            <person name="Hsiao Y.Y."/>
            <person name="Qi Y."/>
            <person name="Fu T."/>
            <person name="Tang G.D."/>
            <person name="Zhang D."/>
            <person name="Sun W.H."/>
            <person name="Liu D.K."/>
            <person name="Li Y."/>
            <person name="Chen G.Z."/>
            <person name="Liu X.D."/>
            <person name="Liao X.Y."/>
            <person name="Jiang Y.T."/>
            <person name="Yu X."/>
            <person name="Hao Y."/>
            <person name="Huang J."/>
            <person name="Zhao X.W."/>
            <person name="Ke S."/>
            <person name="Chen Y.Y."/>
            <person name="Wu W.L."/>
            <person name="Hsu J.L."/>
            <person name="Lin Y.F."/>
            <person name="Huang M.D."/>
            <person name="Li C.Y."/>
            <person name="Huang L."/>
            <person name="Wang Z.W."/>
            <person name="Zhao X."/>
            <person name="Zhong W.Y."/>
            <person name="Peng D.H."/>
            <person name="Ahmad S."/>
            <person name="Lan S."/>
            <person name="Zhang J.S."/>
            <person name="Tsai W.C."/>
            <person name="Van de Peer Y."/>
            <person name="Liu Z.J."/>
        </authorList>
    </citation>
    <scope>NUCLEOTIDE SEQUENCE</scope>
    <source>
        <strain evidence="2">CP</strain>
    </source>
</reference>
<evidence type="ECO:0000313" key="3">
    <source>
        <dbReference type="Proteomes" id="UP001180020"/>
    </source>
</evidence>
<dbReference type="AlphaFoldDB" id="A0AAV9F7W5"/>
<dbReference type="Pfam" id="PF25529">
    <property type="entry name" value="Ig_ENGASE1_C"/>
    <property type="match status" value="1"/>
</dbReference>
<evidence type="ECO:0000313" key="2">
    <source>
        <dbReference type="EMBL" id="KAK1322048.1"/>
    </source>
</evidence>
<keyword evidence="3" id="KW-1185">Reference proteome</keyword>
<dbReference type="PANTHER" id="PTHR13246:SF1">
    <property type="entry name" value="CYTOSOLIC ENDO-BETA-N-ACETYLGLUCOSAMINIDASE"/>
    <property type="match status" value="1"/>
</dbReference>
<dbReference type="PANTHER" id="PTHR13246">
    <property type="entry name" value="ENDO BETA N-ACETYLGLUCOSAMINIDASE"/>
    <property type="match status" value="1"/>
</dbReference>
<sequence>MQDGKSRLGLSLGFSKNSETKSILLTTDAEFIADQLKTQFDMVINPVLVKISRRESSSTSQWILKETTIKMRGYTLNEINVLHYSGKDELHDTTLETDLRQQVRTLRIRDPSKYHASLGHISIKTSETNMLFPPASSWAVEASYISWTSGSQGMKTVSVKMAWKLKGGDNPSFVKYNIYVGKSAREAKYLGVAKVGAFYVSDLVVVPDVSNLIFFIQVCSSDGTSQELDASPTYKLAVKG</sequence>
<dbReference type="EMBL" id="JAUJYO010000003">
    <property type="protein sequence ID" value="KAK1322048.1"/>
    <property type="molecule type" value="Genomic_DNA"/>
</dbReference>